<dbReference type="Proteomes" id="UP000525652">
    <property type="component" value="Unassembled WGS sequence"/>
</dbReference>
<comment type="caution">
    <text evidence="3">The sequence shown here is derived from an EMBL/GenBank/DDBJ whole genome shotgun (WGS) entry which is preliminary data.</text>
</comment>
<evidence type="ECO:0000313" key="3">
    <source>
        <dbReference type="EMBL" id="MBC2604218.1"/>
    </source>
</evidence>
<feature type="signal peptide" evidence="2">
    <location>
        <begin position="1"/>
        <end position="21"/>
    </location>
</feature>
<evidence type="ECO:0008006" key="5">
    <source>
        <dbReference type="Google" id="ProtNLM"/>
    </source>
</evidence>
<keyword evidence="4" id="KW-1185">Reference proteome</keyword>
<feature type="transmembrane region" description="Helical" evidence="1">
    <location>
        <begin position="178"/>
        <end position="194"/>
    </location>
</feature>
<dbReference type="RefSeq" id="WP_185694828.1">
    <property type="nucleotide sequence ID" value="NZ_JACHVA010000139.1"/>
</dbReference>
<keyword evidence="1" id="KW-1133">Transmembrane helix</keyword>
<proteinExistence type="predicted"/>
<protein>
    <recommendedName>
        <fullName evidence="5">PEP-CTERM sorting domain-containing protein</fullName>
    </recommendedName>
</protein>
<evidence type="ECO:0000313" key="4">
    <source>
        <dbReference type="Proteomes" id="UP000525652"/>
    </source>
</evidence>
<organism evidence="3 4">
    <name type="scientific">Puniceicoccus vermicola</name>
    <dbReference type="NCBI Taxonomy" id="388746"/>
    <lineage>
        <taxon>Bacteria</taxon>
        <taxon>Pseudomonadati</taxon>
        <taxon>Verrucomicrobiota</taxon>
        <taxon>Opitutia</taxon>
        <taxon>Puniceicoccales</taxon>
        <taxon>Puniceicoccaceae</taxon>
        <taxon>Puniceicoccus</taxon>
    </lineage>
</organism>
<reference evidence="3 4" key="1">
    <citation type="submission" date="2020-07" db="EMBL/GenBank/DDBJ databases">
        <authorList>
            <person name="Feng X."/>
        </authorList>
    </citation>
    <scope>NUCLEOTIDE SEQUENCE [LARGE SCALE GENOMIC DNA]</scope>
    <source>
        <strain evidence="3 4">JCM14086</strain>
    </source>
</reference>
<keyword evidence="1" id="KW-0812">Transmembrane</keyword>
<evidence type="ECO:0000256" key="1">
    <source>
        <dbReference type="SAM" id="Phobius"/>
    </source>
</evidence>
<name>A0A7X1E6L1_9BACT</name>
<sequence>MNKFKIFLLGSIVSAASSLSAQITVTFVATAGNAGDPLYESDGTTEIADGTLGLIIVDTGDDGVALSAGNLIDESFLGSSNDWLVGRISSSDIFGSSVAGTSGIEVTSSDISPEQDFYIVWLPGLVFSSDTSISAGQKYGLSRNSNWEVPNDGGSTAGIVSNSPGGSANLTVVPEPEAFAFLAGLLGLGLVFVRRRRS</sequence>
<evidence type="ECO:0000256" key="2">
    <source>
        <dbReference type="SAM" id="SignalP"/>
    </source>
</evidence>
<gene>
    <name evidence="3" type="ORF">H5P30_20755</name>
</gene>
<dbReference type="EMBL" id="JACHVA010000139">
    <property type="protein sequence ID" value="MBC2604218.1"/>
    <property type="molecule type" value="Genomic_DNA"/>
</dbReference>
<keyword evidence="1" id="KW-0472">Membrane</keyword>
<keyword evidence="2" id="KW-0732">Signal</keyword>
<dbReference type="AlphaFoldDB" id="A0A7X1E6L1"/>
<accession>A0A7X1E6L1</accession>
<feature type="chain" id="PRO_5030609475" description="PEP-CTERM sorting domain-containing protein" evidence="2">
    <location>
        <begin position="22"/>
        <end position="198"/>
    </location>
</feature>